<dbReference type="InterPro" id="IPR020471">
    <property type="entry name" value="AKR"/>
</dbReference>
<protein>
    <submittedName>
        <fullName evidence="3">Aldo/keto reductase</fullName>
    </submittedName>
</protein>
<dbReference type="CDD" id="cd19081">
    <property type="entry name" value="AKR_AKR9C1"/>
    <property type="match status" value="1"/>
</dbReference>
<name>A0A8A4DNU1_BURPE</name>
<dbReference type="GO" id="GO:0016491">
    <property type="term" value="F:oxidoreductase activity"/>
    <property type="evidence" value="ECO:0007669"/>
    <property type="project" value="UniProtKB-KW"/>
</dbReference>
<organism evidence="3">
    <name type="scientific">Burkholderia pseudomallei</name>
    <name type="common">Pseudomonas pseudomallei</name>
    <dbReference type="NCBI Taxonomy" id="28450"/>
    <lineage>
        <taxon>Bacteria</taxon>
        <taxon>Pseudomonadati</taxon>
        <taxon>Pseudomonadota</taxon>
        <taxon>Betaproteobacteria</taxon>
        <taxon>Burkholderiales</taxon>
        <taxon>Burkholderiaceae</taxon>
        <taxon>Burkholderia</taxon>
        <taxon>pseudomallei group</taxon>
    </lineage>
</organism>
<evidence type="ECO:0000259" key="2">
    <source>
        <dbReference type="Pfam" id="PF00248"/>
    </source>
</evidence>
<dbReference type="Gene3D" id="3.20.20.100">
    <property type="entry name" value="NADP-dependent oxidoreductase domain"/>
    <property type="match status" value="1"/>
</dbReference>
<dbReference type="AlphaFoldDB" id="A0A8A4DNU1"/>
<dbReference type="PANTHER" id="PTHR43364:SF6">
    <property type="entry name" value="OXIDOREDUCTASE-RELATED"/>
    <property type="match status" value="1"/>
</dbReference>
<dbReference type="EMBL" id="CP071754">
    <property type="protein sequence ID" value="QTB59637.1"/>
    <property type="molecule type" value="Genomic_DNA"/>
</dbReference>
<proteinExistence type="predicted"/>
<dbReference type="PANTHER" id="PTHR43364">
    <property type="entry name" value="NADH-SPECIFIC METHYLGLYOXAL REDUCTASE-RELATED"/>
    <property type="match status" value="1"/>
</dbReference>
<sequence>MNGVKPRADRTLIIERREKMALRSLGTSTIQVSPLVFGGNVFGWTADENTSFSLLDALADAGINFIDTADVYSAWVPGNQGGESETIIGKWLKRSGKRDQVVIATKVGLLETRAGLSRENILKAADDSLRRLQTDYIDLYFSHRDLADTAPLEETLGAYQTLIEQGKVRIIGASNYSGARLREAAELSRRTGLPAYQVIQPEYNLYDREAYERDLEPAATELRLGVVTYYALASGFLSGKYRSEADLKKSARGRRVEQYLNPRGLRILAALDAVAAKHGSTQTSVALAWQMARPSVTAPIASATSLEQLSALGAAIRLQLDAHDIRQLDDASAP</sequence>
<dbReference type="InterPro" id="IPR023210">
    <property type="entry name" value="NADP_OxRdtase_dom"/>
</dbReference>
<evidence type="ECO:0000256" key="1">
    <source>
        <dbReference type="ARBA" id="ARBA00023002"/>
    </source>
</evidence>
<reference evidence="3" key="1">
    <citation type="submission" date="2021-03" db="EMBL/GenBank/DDBJ databases">
        <title>Complete genome of Burkholderia pseudomallei_VBP364.</title>
        <authorList>
            <person name="Balaji V."/>
            <person name="Yamuna B."/>
            <person name="Monisha P."/>
        </authorList>
    </citation>
    <scope>NUCLEOTIDE SEQUENCE</scope>
    <source>
        <strain evidence="3">VBP364</strain>
    </source>
</reference>
<dbReference type="InterPro" id="IPR036812">
    <property type="entry name" value="NAD(P)_OxRdtase_dom_sf"/>
</dbReference>
<dbReference type="InterPro" id="IPR050523">
    <property type="entry name" value="AKR_Detox_Biosynth"/>
</dbReference>
<feature type="domain" description="NADP-dependent oxidoreductase" evidence="2">
    <location>
        <begin position="34"/>
        <end position="331"/>
    </location>
</feature>
<keyword evidence="1" id="KW-0560">Oxidoreductase</keyword>
<dbReference type="PRINTS" id="PR00069">
    <property type="entry name" value="ALDKETRDTASE"/>
</dbReference>
<dbReference type="SUPFAM" id="SSF51430">
    <property type="entry name" value="NAD(P)-linked oxidoreductase"/>
    <property type="match status" value="1"/>
</dbReference>
<dbReference type="GO" id="GO:0005829">
    <property type="term" value="C:cytosol"/>
    <property type="evidence" value="ECO:0007669"/>
    <property type="project" value="TreeGrafter"/>
</dbReference>
<accession>A0A8A4DNU1</accession>
<evidence type="ECO:0000313" key="3">
    <source>
        <dbReference type="EMBL" id="QTB59637.1"/>
    </source>
</evidence>
<dbReference type="RefSeq" id="WP_207416885.1">
    <property type="nucleotide sequence ID" value="NZ_CP071755.2"/>
</dbReference>
<dbReference type="Pfam" id="PF00248">
    <property type="entry name" value="Aldo_ket_red"/>
    <property type="match status" value="1"/>
</dbReference>
<gene>
    <name evidence="3" type="ORF">J3D99_16480</name>
</gene>
<dbReference type="FunFam" id="3.20.20.100:FF:000004">
    <property type="entry name" value="Oxidoreductase, aldo/keto reductase"/>
    <property type="match status" value="1"/>
</dbReference>